<evidence type="ECO:0000313" key="1">
    <source>
        <dbReference type="EMBL" id="MBX73535.1"/>
    </source>
</evidence>
<proteinExistence type="predicted"/>
<reference evidence="1" key="1">
    <citation type="submission" date="2018-02" db="EMBL/GenBank/DDBJ databases">
        <title>Rhizophora mucronata_Transcriptome.</title>
        <authorList>
            <person name="Meera S.P."/>
            <person name="Sreeshan A."/>
            <person name="Augustine A."/>
        </authorList>
    </citation>
    <scope>NUCLEOTIDE SEQUENCE</scope>
    <source>
        <tissue evidence="1">Leaf</tissue>
    </source>
</reference>
<sequence length="58" mass="6815">MEPFYLAIRVVTSNHFSIANLVAKAVGWLIWIHWQIQLHTSRICRSWCCCCCRCHCCC</sequence>
<name>A0A2P2R2P8_RHIMU</name>
<protein>
    <submittedName>
        <fullName evidence="1">PHD finger protein ING1-like</fullName>
    </submittedName>
</protein>
<accession>A0A2P2R2P8</accession>
<organism evidence="1">
    <name type="scientific">Rhizophora mucronata</name>
    <name type="common">Asiatic mangrove</name>
    <dbReference type="NCBI Taxonomy" id="61149"/>
    <lineage>
        <taxon>Eukaryota</taxon>
        <taxon>Viridiplantae</taxon>
        <taxon>Streptophyta</taxon>
        <taxon>Embryophyta</taxon>
        <taxon>Tracheophyta</taxon>
        <taxon>Spermatophyta</taxon>
        <taxon>Magnoliopsida</taxon>
        <taxon>eudicotyledons</taxon>
        <taxon>Gunneridae</taxon>
        <taxon>Pentapetalae</taxon>
        <taxon>rosids</taxon>
        <taxon>fabids</taxon>
        <taxon>Malpighiales</taxon>
        <taxon>Rhizophoraceae</taxon>
        <taxon>Rhizophora</taxon>
    </lineage>
</organism>
<dbReference type="EMBL" id="GGEC01093051">
    <property type="protein sequence ID" value="MBX73535.1"/>
    <property type="molecule type" value="Transcribed_RNA"/>
</dbReference>
<dbReference type="AlphaFoldDB" id="A0A2P2R2P8"/>